<dbReference type="GO" id="GO:0003774">
    <property type="term" value="F:cytoskeletal motor activity"/>
    <property type="evidence" value="ECO:0007669"/>
    <property type="project" value="InterPro"/>
</dbReference>
<evidence type="ECO:0000256" key="6">
    <source>
        <dbReference type="ARBA" id="ARBA00022500"/>
    </source>
</evidence>
<evidence type="ECO:0000256" key="9">
    <source>
        <dbReference type="ARBA" id="ARBA00023143"/>
    </source>
</evidence>
<evidence type="ECO:0000259" key="11">
    <source>
        <dbReference type="Pfam" id="PF14841"/>
    </source>
</evidence>
<proteinExistence type="inferred from homology"/>
<keyword evidence="13" id="KW-0966">Cell projection</keyword>
<evidence type="ECO:0000313" key="14">
    <source>
        <dbReference type="Proteomes" id="UP000192731"/>
    </source>
</evidence>
<dbReference type="Pfam" id="PF14842">
    <property type="entry name" value="FliG_N"/>
    <property type="match status" value="1"/>
</dbReference>
<dbReference type="PANTHER" id="PTHR30534:SF0">
    <property type="entry name" value="FLAGELLAR MOTOR SWITCH PROTEIN FLIG"/>
    <property type="match status" value="1"/>
</dbReference>
<evidence type="ECO:0000256" key="2">
    <source>
        <dbReference type="ARBA" id="ARBA00004413"/>
    </source>
</evidence>
<dbReference type="InterPro" id="IPR028263">
    <property type="entry name" value="FliG_N"/>
</dbReference>
<dbReference type="GO" id="GO:0009425">
    <property type="term" value="C:bacterial-type flagellum basal body"/>
    <property type="evidence" value="ECO:0007669"/>
    <property type="project" value="UniProtKB-SubCell"/>
</dbReference>
<keyword evidence="5" id="KW-1003">Cell membrane</keyword>
<evidence type="ECO:0000256" key="8">
    <source>
        <dbReference type="ARBA" id="ARBA00023136"/>
    </source>
</evidence>
<keyword evidence="13" id="KW-0969">Cilium</keyword>
<dbReference type="OrthoDB" id="9780302at2"/>
<reference evidence="13 14" key="1">
    <citation type="submission" date="2017-04" db="EMBL/GenBank/DDBJ databases">
        <authorList>
            <person name="Afonso C.L."/>
            <person name="Miller P.J."/>
            <person name="Scott M.A."/>
            <person name="Spackman E."/>
            <person name="Goraichik I."/>
            <person name="Dimitrov K.M."/>
            <person name="Suarez D.L."/>
            <person name="Swayne D.E."/>
        </authorList>
    </citation>
    <scope>NUCLEOTIDE SEQUENCE [LARGE SCALE GENOMIC DNA]</scope>
    <source>
        <strain evidence="13 14">DSM 11270</strain>
    </source>
</reference>
<keyword evidence="6" id="KW-0145">Chemotaxis</keyword>
<comment type="subcellular location">
    <subcellularLocation>
        <location evidence="1">Bacterial flagellum basal body</location>
    </subcellularLocation>
    <subcellularLocation>
        <location evidence="2">Cell membrane</location>
        <topology evidence="2">Peripheral membrane protein</topology>
        <orientation evidence="2">Cytoplasmic side</orientation>
    </subcellularLocation>
</comment>
<dbReference type="EMBL" id="FWWT01000008">
    <property type="protein sequence ID" value="SMB82480.1"/>
    <property type="molecule type" value="Genomic_DNA"/>
</dbReference>
<feature type="domain" description="Flagellar motor switch protein FliG middle" evidence="11">
    <location>
        <begin position="118"/>
        <end position="192"/>
    </location>
</feature>
<dbReference type="InterPro" id="IPR011002">
    <property type="entry name" value="FliG_a-hlx"/>
</dbReference>
<sequence length="337" mass="37833">MAREAKKLSGTKKAAIFLISMGPEYSAKILKNFKEAEIEKISSEIANTTTVDSELKNSIIEEFLQLNDAQNYIASGGIKYARELLESTLGPQKASEIIKKLTHSSQIRPFSALKKTDPEQLFNFISKEHPQTIALILSYVEPDKSAVILNLMPEKMQSEIARRIATMDRTSPEIIKEVEAILEKKLSSVVTQDFTSAGGIETLVDILNSVDRGTEKSILEDLEQEDVNLAEEIKKRMFIFEDIITLDDTAIRRVLREVDFKDLAYALKGSSEEVAERIYKNLSTRAADMLKEDIELLGPVRIREVETSQQKIVQVIRKLDETGEIIISRGGEDAIVV</sequence>
<dbReference type="RefSeq" id="WP_084052181.1">
    <property type="nucleotide sequence ID" value="NZ_FWWT01000008.1"/>
</dbReference>
<keyword evidence="8" id="KW-0472">Membrane</keyword>
<dbReference type="InterPro" id="IPR000090">
    <property type="entry name" value="Flg_Motor_Flig"/>
</dbReference>
<dbReference type="SUPFAM" id="SSF48029">
    <property type="entry name" value="FliG"/>
    <property type="match status" value="2"/>
</dbReference>
<organism evidence="13 14">
    <name type="scientific">Desulfonispora thiosulfatigenes DSM 11270</name>
    <dbReference type="NCBI Taxonomy" id="656914"/>
    <lineage>
        <taxon>Bacteria</taxon>
        <taxon>Bacillati</taxon>
        <taxon>Bacillota</taxon>
        <taxon>Clostridia</taxon>
        <taxon>Eubacteriales</taxon>
        <taxon>Peptococcaceae</taxon>
        <taxon>Desulfonispora</taxon>
    </lineage>
</organism>
<keyword evidence="13" id="KW-0282">Flagellum</keyword>
<name>A0A1W1UN30_DESTI</name>
<evidence type="ECO:0000256" key="4">
    <source>
        <dbReference type="ARBA" id="ARBA00021870"/>
    </source>
</evidence>
<evidence type="ECO:0000256" key="7">
    <source>
        <dbReference type="ARBA" id="ARBA00022779"/>
    </source>
</evidence>
<evidence type="ECO:0000256" key="1">
    <source>
        <dbReference type="ARBA" id="ARBA00004117"/>
    </source>
</evidence>
<dbReference type="PIRSF" id="PIRSF003161">
    <property type="entry name" value="FliG"/>
    <property type="match status" value="1"/>
</dbReference>
<feature type="domain" description="Flagellar motor switch protein FliG C-terminal" evidence="10">
    <location>
        <begin position="220"/>
        <end position="327"/>
    </location>
</feature>
<dbReference type="Gene3D" id="1.10.220.30">
    <property type="match status" value="3"/>
</dbReference>
<dbReference type="GO" id="GO:0005886">
    <property type="term" value="C:plasma membrane"/>
    <property type="evidence" value="ECO:0007669"/>
    <property type="project" value="UniProtKB-SubCell"/>
</dbReference>
<gene>
    <name evidence="13" type="ORF">SAMN00017405_0931</name>
</gene>
<evidence type="ECO:0000256" key="5">
    <source>
        <dbReference type="ARBA" id="ARBA00022475"/>
    </source>
</evidence>
<dbReference type="InterPro" id="IPR032779">
    <property type="entry name" value="FliG_M"/>
</dbReference>
<comment type="similarity">
    <text evidence="3">Belongs to the FliG family.</text>
</comment>
<evidence type="ECO:0000259" key="10">
    <source>
        <dbReference type="Pfam" id="PF01706"/>
    </source>
</evidence>
<dbReference type="InterPro" id="IPR023087">
    <property type="entry name" value="Flg_Motor_Flig_C"/>
</dbReference>
<dbReference type="AlphaFoldDB" id="A0A1W1UN30"/>
<dbReference type="PRINTS" id="PR00954">
    <property type="entry name" value="FLGMOTORFLIG"/>
</dbReference>
<dbReference type="NCBIfam" id="TIGR00207">
    <property type="entry name" value="fliG"/>
    <property type="match status" value="1"/>
</dbReference>
<dbReference type="PANTHER" id="PTHR30534">
    <property type="entry name" value="FLAGELLAR MOTOR SWITCH PROTEIN FLIG"/>
    <property type="match status" value="1"/>
</dbReference>
<dbReference type="GO" id="GO:0071973">
    <property type="term" value="P:bacterial-type flagellum-dependent cell motility"/>
    <property type="evidence" value="ECO:0007669"/>
    <property type="project" value="InterPro"/>
</dbReference>
<accession>A0A1W1UN30</accession>
<dbReference type="Pfam" id="PF01706">
    <property type="entry name" value="FliG_C"/>
    <property type="match status" value="1"/>
</dbReference>
<dbReference type="Proteomes" id="UP000192731">
    <property type="component" value="Unassembled WGS sequence"/>
</dbReference>
<evidence type="ECO:0000313" key="13">
    <source>
        <dbReference type="EMBL" id="SMB82480.1"/>
    </source>
</evidence>
<keyword evidence="14" id="KW-1185">Reference proteome</keyword>
<dbReference type="Pfam" id="PF14841">
    <property type="entry name" value="FliG_M"/>
    <property type="match status" value="1"/>
</dbReference>
<evidence type="ECO:0000256" key="3">
    <source>
        <dbReference type="ARBA" id="ARBA00010299"/>
    </source>
</evidence>
<dbReference type="STRING" id="656914.SAMN00017405_0931"/>
<keyword evidence="9" id="KW-0975">Bacterial flagellum</keyword>
<dbReference type="GO" id="GO:0006935">
    <property type="term" value="P:chemotaxis"/>
    <property type="evidence" value="ECO:0007669"/>
    <property type="project" value="UniProtKB-KW"/>
</dbReference>
<keyword evidence="7" id="KW-0283">Flagellar rotation</keyword>
<evidence type="ECO:0000259" key="12">
    <source>
        <dbReference type="Pfam" id="PF14842"/>
    </source>
</evidence>
<feature type="domain" description="Flagellar motor switch protein FliG N-terminal" evidence="12">
    <location>
        <begin position="7"/>
        <end position="110"/>
    </location>
</feature>
<dbReference type="FunFam" id="1.10.220.30:FF:000001">
    <property type="entry name" value="Flagellar motor switch protein FliG"/>
    <property type="match status" value="1"/>
</dbReference>
<protein>
    <recommendedName>
        <fullName evidence="4">Flagellar motor switch protein FliG</fullName>
    </recommendedName>
</protein>